<dbReference type="RefSeq" id="WP_180493027.1">
    <property type="nucleotide sequence ID" value="NZ_JACCKS010000004.1"/>
</dbReference>
<keyword evidence="3 7" id="KW-0812">Transmembrane</keyword>
<evidence type="ECO:0000256" key="5">
    <source>
        <dbReference type="ARBA" id="ARBA00023136"/>
    </source>
</evidence>
<feature type="transmembrane region" description="Helical" evidence="7">
    <location>
        <begin position="807"/>
        <end position="832"/>
    </location>
</feature>
<feature type="transmembrane region" description="Helical" evidence="7">
    <location>
        <begin position="844"/>
        <end position="867"/>
    </location>
</feature>
<comment type="subcellular location">
    <subcellularLocation>
        <location evidence="1">Cell membrane</location>
        <topology evidence="1">Multi-pass membrane protein</topology>
    </subcellularLocation>
</comment>
<comment type="similarity">
    <text evidence="6">Belongs to the ABC-4 integral membrane protein family.</text>
</comment>
<accession>A0A853JM32</accession>
<gene>
    <name evidence="9" type="ORF">H0N91_04760</name>
</gene>
<feature type="transmembrane region" description="Helical" evidence="7">
    <location>
        <begin position="754"/>
        <end position="780"/>
    </location>
</feature>
<dbReference type="AlphaFoldDB" id="A0A853JM32"/>
<name>A0A853JM32_9FIRM</name>
<dbReference type="PANTHER" id="PTHR30572:SF4">
    <property type="entry name" value="ABC TRANSPORTER PERMEASE YTRF"/>
    <property type="match status" value="1"/>
</dbReference>
<dbReference type="GO" id="GO:0005886">
    <property type="term" value="C:plasma membrane"/>
    <property type="evidence" value="ECO:0007669"/>
    <property type="project" value="UniProtKB-SubCell"/>
</dbReference>
<keyword evidence="2" id="KW-1003">Cell membrane</keyword>
<feature type="transmembrane region" description="Helical" evidence="7">
    <location>
        <begin position="462"/>
        <end position="486"/>
    </location>
</feature>
<proteinExistence type="inferred from homology"/>
<dbReference type="Proteomes" id="UP000586254">
    <property type="component" value="Unassembled WGS sequence"/>
</dbReference>
<feature type="transmembrane region" description="Helical" evidence="7">
    <location>
        <begin position="347"/>
        <end position="367"/>
    </location>
</feature>
<reference evidence="9 10" key="1">
    <citation type="submission" date="2020-07" db="EMBL/GenBank/DDBJ databases">
        <title>Organ Donor 1.</title>
        <authorList>
            <person name="Marsh A.J."/>
            <person name="Azcarate-Peril M.A."/>
        </authorList>
    </citation>
    <scope>NUCLEOTIDE SEQUENCE [LARGE SCALE GENOMIC DNA]</scope>
    <source>
        <strain evidence="9 10">AMC0717</strain>
    </source>
</reference>
<keyword evidence="4 7" id="KW-1133">Transmembrane helix</keyword>
<evidence type="ECO:0000256" key="3">
    <source>
        <dbReference type="ARBA" id="ARBA00022692"/>
    </source>
</evidence>
<sequence length="885" mass="98505">MTWPFENDTSAVIKKYAKKSIKANRRTTLSIMTAILIASTFLCTLCTFVQSYWNQGVQQEIASSGDWDAQLLEVQAGQIDLIRSNNAVQMVMVKGNNQTAKLSESTELPYLLIQNCDAVYWNTMHEKNLILQGRVPQAPGEIVVGKNFFEQNPSFEIGDTLEVNIGERKNGNETVDFLSPIQTGETFVKTSAAQYTIVGEIDMTISSAYNGYPAYGWLEPENLPESTDVVVYLQAKKPSQIFDLVPQIAENIGLQSDEYGDYPYRYHTALLGMYGIYETGHFWNSDLPKLFAALILVVAASIAVFAYIIRGAFSISAKRKIKELGILKSIGMTPKQIRLLIIYEARWLSILPICISAVLGYIFSYGVLAVYSSLTSEVTGSSITPSFSLWAILIAMLLSFLTVLLAASGPAKQMGKLRPIEAVKESWKTPALDKSKKHTILRKYLGFLGKVSANSISANKKLFRTCTGTLCLCMILMFSFLAVFAVSDVNNTKAEQDSYFNVNITIESGEQVDDILIQKLKEIPHVKELATYTMANCAIWVSDSDLSEDFVAAGGFNTKAAGEYVVKRDGQYRIPCVLIGLEQDAYQHYLSESGIDSSNTTSAIVVNSVVKNPDSRGYEAKKEQVSYLNIDSGQHLEVTEKFLDSIPGNYSFDLEVLHTLPQMPNIGRNIAFYTLPIIVPMEEYYAIIQNFAEDRAVYNYRTYMNLLAENGLDMKVQQEAEPICSAYLSNSDFYTSSKTERAIDRDKLTNGTMVIVYSMTLLFGIVGISSATSAIMNSLYQRRKEFAMLRSVGLDKKSLLKLLYTEAFLLASKPVLIGLPILFGICAVLLWLQDVTFAEFIAVFPLWGVLAYIILIIVVITAIYMAASKKIRKDNIVEVLKDDVV</sequence>
<organism evidence="9 10">
    <name type="scientific">Eubacterium callanderi</name>
    <dbReference type="NCBI Taxonomy" id="53442"/>
    <lineage>
        <taxon>Bacteria</taxon>
        <taxon>Bacillati</taxon>
        <taxon>Bacillota</taxon>
        <taxon>Clostridia</taxon>
        <taxon>Eubacteriales</taxon>
        <taxon>Eubacteriaceae</taxon>
        <taxon>Eubacterium</taxon>
    </lineage>
</organism>
<evidence type="ECO:0000256" key="4">
    <source>
        <dbReference type="ARBA" id="ARBA00022989"/>
    </source>
</evidence>
<keyword evidence="5 7" id="KW-0472">Membrane</keyword>
<dbReference type="InterPro" id="IPR003838">
    <property type="entry name" value="ABC3_permease_C"/>
</dbReference>
<dbReference type="GO" id="GO:0022857">
    <property type="term" value="F:transmembrane transporter activity"/>
    <property type="evidence" value="ECO:0007669"/>
    <property type="project" value="TreeGrafter"/>
</dbReference>
<evidence type="ECO:0000313" key="9">
    <source>
        <dbReference type="EMBL" id="NZA37468.1"/>
    </source>
</evidence>
<dbReference type="InterPro" id="IPR050250">
    <property type="entry name" value="Macrolide_Exporter_MacB"/>
</dbReference>
<dbReference type="PANTHER" id="PTHR30572">
    <property type="entry name" value="MEMBRANE COMPONENT OF TRANSPORTER-RELATED"/>
    <property type="match status" value="1"/>
</dbReference>
<evidence type="ECO:0000259" key="8">
    <source>
        <dbReference type="Pfam" id="PF02687"/>
    </source>
</evidence>
<protein>
    <submittedName>
        <fullName evidence="9">ABC transporter permease</fullName>
    </submittedName>
</protein>
<feature type="transmembrane region" description="Helical" evidence="7">
    <location>
        <begin position="387"/>
        <end position="408"/>
    </location>
</feature>
<evidence type="ECO:0000256" key="1">
    <source>
        <dbReference type="ARBA" id="ARBA00004651"/>
    </source>
</evidence>
<evidence type="ECO:0000256" key="7">
    <source>
        <dbReference type="SAM" id="Phobius"/>
    </source>
</evidence>
<dbReference type="EMBL" id="JACCKS010000004">
    <property type="protein sequence ID" value="NZA37468.1"/>
    <property type="molecule type" value="Genomic_DNA"/>
</dbReference>
<evidence type="ECO:0000313" key="10">
    <source>
        <dbReference type="Proteomes" id="UP000586254"/>
    </source>
</evidence>
<feature type="transmembrane region" description="Helical" evidence="7">
    <location>
        <begin position="290"/>
        <end position="313"/>
    </location>
</feature>
<evidence type="ECO:0000256" key="6">
    <source>
        <dbReference type="ARBA" id="ARBA00038076"/>
    </source>
</evidence>
<feature type="transmembrane region" description="Helical" evidence="7">
    <location>
        <begin position="29"/>
        <end position="53"/>
    </location>
</feature>
<feature type="domain" description="ABC3 transporter permease C-terminal" evidence="8">
    <location>
        <begin position="296"/>
        <end position="416"/>
    </location>
</feature>
<evidence type="ECO:0000256" key="2">
    <source>
        <dbReference type="ARBA" id="ARBA00022475"/>
    </source>
</evidence>
<feature type="domain" description="ABC3 transporter permease C-terminal" evidence="8">
    <location>
        <begin position="759"/>
        <end position="876"/>
    </location>
</feature>
<comment type="caution">
    <text evidence="9">The sequence shown here is derived from an EMBL/GenBank/DDBJ whole genome shotgun (WGS) entry which is preliminary data.</text>
</comment>
<dbReference type="Pfam" id="PF02687">
    <property type="entry name" value="FtsX"/>
    <property type="match status" value="2"/>
</dbReference>